<dbReference type="PANTHER" id="PTHR10039:SF10">
    <property type="entry name" value="NACHT DOMAIN-CONTAINING PROTEIN"/>
    <property type="match status" value="1"/>
</dbReference>
<keyword evidence="2" id="KW-0175">Coiled coil</keyword>
<evidence type="ECO:0000313" key="6">
    <source>
        <dbReference type="EMBL" id="VIO56291.1"/>
    </source>
</evidence>
<feature type="coiled-coil region" evidence="2">
    <location>
        <begin position="531"/>
        <end position="572"/>
    </location>
</feature>
<evidence type="ECO:0008006" key="7">
    <source>
        <dbReference type="Google" id="ProtNLM"/>
    </source>
</evidence>
<reference evidence="6" key="1">
    <citation type="submission" date="2019-04" db="EMBL/GenBank/DDBJ databases">
        <authorList>
            <person name="Melise S."/>
            <person name="Noan J."/>
            <person name="Okalmin O."/>
        </authorList>
    </citation>
    <scope>NUCLEOTIDE SEQUENCE</scope>
    <source>
        <strain evidence="6">FN9</strain>
    </source>
</reference>
<feature type="domain" description="GPI inositol-deacylase winged helix" evidence="3">
    <location>
        <begin position="933"/>
        <end position="1013"/>
    </location>
</feature>
<dbReference type="InterPro" id="IPR056125">
    <property type="entry name" value="DUF7708"/>
</dbReference>
<gene>
    <name evidence="6" type="ORF">FUG_LOCUS202928</name>
</gene>
<dbReference type="PANTHER" id="PTHR10039">
    <property type="entry name" value="AMELOGENIN"/>
    <property type="match status" value="1"/>
</dbReference>
<evidence type="ECO:0000256" key="1">
    <source>
        <dbReference type="ARBA" id="ARBA00022737"/>
    </source>
</evidence>
<protein>
    <recommendedName>
        <fullName evidence="7">NACHT domain-containing protein</fullName>
    </recommendedName>
</protein>
<proteinExistence type="predicted"/>
<evidence type="ECO:0000259" key="4">
    <source>
        <dbReference type="Pfam" id="PF24809"/>
    </source>
</evidence>
<dbReference type="Pfam" id="PF24883">
    <property type="entry name" value="NPHP3_N"/>
    <property type="match status" value="1"/>
</dbReference>
<keyword evidence="1" id="KW-0677">Repeat</keyword>
<accession>A0A4E9E919</accession>
<dbReference type="InterPro" id="IPR056884">
    <property type="entry name" value="NPHP3-like_N"/>
</dbReference>
<organism evidence="6">
    <name type="scientific">Gibberella zeae</name>
    <name type="common">Wheat head blight fungus</name>
    <name type="synonym">Fusarium graminearum</name>
    <dbReference type="NCBI Taxonomy" id="5518"/>
    <lineage>
        <taxon>Eukaryota</taxon>
        <taxon>Fungi</taxon>
        <taxon>Dikarya</taxon>
        <taxon>Ascomycota</taxon>
        <taxon>Pezizomycotina</taxon>
        <taxon>Sordariomycetes</taxon>
        <taxon>Hypocreomycetidae</taxon>
        <taxon>Hypocreales</taxon>
        <taxon>Nectriaceae</taxon>
        <taxon>Fusarium</taxon>
    </lineage>
</organism>
<dbReference type="EMBL" id="CAAKMV010000123">
    <property type="protein sequence ID" value="VIO56291.1"/>
    <property type="molecule type" value="Genomic_DNA"/>
</dbReference>
<evidence type="ECO:0000256" key="2">
    <source>
        <dbReference type="SAM" id="Coils"/>
    </source>
</evidence>
<feature type="domain" description="DUF7708" evidence="4">
    <location>
        <begin position="409"/>
        <end position="544"/>
    </location>
</feature>
<sequence length="1593" mass="183058">MSRLSEERKVMLIETLFERPETEIDLQDYQTYFETIDTETQYLNDSRDFRGLHFRLQTDQLVSLALFVVPKLRRNPSSEQGPILDDLQTGNILGIQRDEIPRDRAILEHILDGIVRIWLMVDPSHAEELHNTGWRGHRKLCDFVHGVFYPGQDAPKFPGPEATIARDHDLMAEMASETTQVQSCLTHPLTVSNLKKLTNITTYWITHLEKHMEFDSDYSNLSVFAQNRWLLDARDIVQRWRTDHTPDPNIRPHNQPKIRKTEGRYRLPARIKEMAKTYNSGDSLVVTDPTTNPPVSGLTMGERTGSRIFHYLWSLTFGHPRDFNSVMELSQSLTSLSLVQRATGRTRSDAVVELETAVARFQAHLKDDERKKLQGLKATPHDIQAVIIFTAELDRSDPKRRGKSVATRLSSFLQTIQQFFPAIDTFVSSNPELAALIWGSVRLTFVILSNFVSYFESFVELLHGFSSLYSRFSEYQLLFKTSTELRDSICQFNTAIITCCEQIVVLAHRPTMTQIAKAFTSSFQSEMRQYVDAVKVKAENVQRDIELVKAKTDRHEQKMQEKEREEAAANRSLVVASLSKNWNQVSKFRNDARKESNERKKRQALDALSTYNRYTTSLNSARNKRHLHTASLIFEKQEFEDWYALEEAPVLHIAGKSEFSISNSSTRNNIDIDFSWLWKDYLIFQLLRSSIIEFINNKQSESEVVSFFFSRFDDSASLQCDTILRSLVFQLASRPSLTKIAGSKDLYSDLESAKDESYSRDSLKKLFHRSLGLIEKWFIVLDGIDECNSEERRGLFGFLSDLLADENASGKFKLLLSCRETLNHDIRTWFTSALHVVTGSKTTSQDILTYAEDILHEKLSKGELVLGNINLAKEILRSISLKEQGMFLWAFLTIEDLCSRKCDAEIIKALETLPSELNTTLDRALDRIFRHKNAEIAQDIFRWIAAVREPLKVDQLQEALSIKVGDKVIDPRSRINGIEKLTQWCENLVRIDEEDDAVCFSHHSILDYLSKSDSGPWKDFHIDHQEADHHVGQVCLTYLNIQSPSTALQHTRNERPVDPFQQLRVNFPVITKQAMREFATGGVGTRATKLIDYATQLKEVTNTSRFSGTQAVVDVEYPFTSHFPFLQYAEKYWHTHIQFLTSESESYRLLLGMIEGSLLAHKMPWMDKKWQFSAVETMPRFFLWDLRRLSAPFYTIAYANSCGNHELILQALEIIQRNPSLSSQLDIRWVHFLVSEGHLECPRNCVEKAQQHVNHIEIIRCITRYIAEGIPNWPALVTNPMRPCHCPKGLKARGVDEDVHFVLVDGYRRNSRPLLQIFARAYSGVLTKEGLKQLSQEFNLTELDLLRARTISGKSILDFQIESQDLLGINDYFAKQFLLFDILDHENITAHVRKIGFGFDELRDLLTNGLLLAYQNAHYSIGKQLSEIMQNLTLSESYRVTYNLSTFNVAERIIRENTDCYITKSDAKYLVEFYLQSADRLVQLPKGSVAANFEQALKARNWILAKNLAHMSPQLALACSNPETGAFFAFLSCSQCKVEEGYYTWQLTLCQPHHEQARTLSQSWIRPDKDSRHDGCMDLLKKLATKGSLRSSV</sequence>
<name>A0A4E9E919_GIBZA</name>
<evidence type="ECO:0000259" key="5">
    <source>
        <dbReference type="Pfam" id="PF24883"/>
    </source>
</evidence>
<feature type="domain" description="Nephrocystin 3-like N-terminal" evidence="5">
    <location>
        <begin position="688"/>
        <end position="819"/>
    </location>
</feature>
<dbReference type="Pfam" id="PF24809">
    <property type="entry name" value="DUF7708"/>
    <property type="match status" value="1"/>
</dbReference>
<dbReference type="InterPro" id="IPR054471">
    <property type="entry name" value="GPIID_WHD"/>
</dbReference>
<evidence type="ECO:0000259" key="3">
    <source>
        <dbReference type="Pfam" id="PF22939"/>
    </source>
</evidence>
<dbReference type="Pfam" id="PF22939">
    <property type="entry name" value="WHD_GPIID"/>
    <property type="match status" value="1"/>
</dbReference>